<keyword evidence="2" id="KW-1185">Reference proteome</keyword>
<dbReference type="RefSeq" id="WP_044632378.1">
    <property type="nucleotide sequence ID" value="NZ_JTDW01000005.1"/>
</dbReference>
<comment type="caution">
    <text evidence="1">The sequence shown here is derived from an EMBL/GenBank/DDBJ whole genome shotgun (WGS) entry which is preliminary data.</text>
</comment>
<protein>
    <submittedName>
        <fullName evidence="1">Uncharacterized protein</fullName>
    </submittedName>
</protein>
<dbReference type="Proteomes" id="UP000032578">
    <property type="component" value="Unassembled WGS sequence"/>
</dbReference>
<proteinExistence type="predicted"/>
<gene>
    <name evidence="1" type="ORF">PW52_07805</name>
</gene>
<dbReference type="PATRIC" id="fig|1435349.4.peg.2544"/>
<accession>A0A0D7W983</accession>
<dbReference type="AlphaFoldDB" id="A0A0D7W983"/>
<dbReference type="STRING" id="1435349.PW52_07805"/>
<reference evidence="1 2" key="1">
    <citation type="submission" date="2014-11" db="EMBL/GenBank/DDBJ databases">
        <title>Tamlana sedimentorum sp. nov., isolated from shallow sand sediments of the Sea of Japan.</title>
        <authorList>
            <person name="Romanenko L.A."/>
        </authorList>
    </citation>
    <scope>NUCLEOTIDE SEQUENCE [LARGE SCALE GENOMIC DNA]</scope>
    <source>
        <strain evidence="1 2">JCM 19808</strain>
    </source>
</reference>
<evidence type="ECO:0000313" key="1">
    <source>
        <dbReference type="EMBL" id="KJD35644.1"/>
    </source>
</evidence>
<name>A0A0D7W983_9FLAO</name>
<dbReference type="OrthoDB" id="9770030at2"/>
<evidence type="ECO:0000313" key="2">
    <source>
        <dbReference type="Proteomes" id="UP000032578"/>
    </source>
</evidence>
<sequence length="114" mass="13367">MKIDAKKWTEGEFKAYVLLFCANSNYREVSQDINILKHHVGKDELQAVSNEFDKDNDYQSIQKICMAIEEQGYSKDQLQALFQEIKELFLSGEKFDNVKKNIFMSFKRMLISAE</sequence>
<organism evidence="1 2">
    <name type="scientific">Neotamlana sedimentorum</name>
    <dbReference type="NCBI Taxonomy" id="1435349"/>
    <lineage>
        <taxon>Bacteria</taxon>
        <taxon>Pseudomonadati</taxon>
        <taxon>Bacteroidota</taxon>
        <taxon>Flavobacteriia</taxon>
        <taxon>Flavobacteriales</taxon>
        <taxon>Flavobacteriaceae</taxon>
        <taxon>Neotamlana</taxon>
    </lineage>
</organism>
<dbReference type="EMBL" id="JTDW01000005">
    <property type="protein sequence ID" value="KJD35644.1"/>
    <property type="molecule type" value="Genomic_DNA"/>
</dbReference>